<dbReference type="SUPFAM" id="SSF51905">
    <property type="entry name" value="FAD/NAD(P)-binding domain"/>
    <property type="match status" value="1"/>
</dbReference>
<dbReference type="Proteomes" id="UP000235965">
    <property type="component" value="Unassembled WGS sequence"/>
</dbReference>
<dbReference type="InterPro" id="IPR023753">
    <property type="entry name" value="FAD/NAD-binding_dom"/>
</dbReference>
<dbReference type="GO" id="GO:0005739">
    <property type="term" value="C:mitochondrion"/>
    <property type="evidence" value="ECO:0007669"/>
    <property type="project" value="TreeGrafter"/>
</dbReference>
<dbReference type="PRINTS" id="PR00411">
    <property type="entry name" value="PNDRDTASEI"/>
</dbReference>
<keyword evidence="5" id="KW-0676">Redox-active center</keyword>
<name>A0A2J7PD10_9NEOP</name>
<gene>
    <name evidence="7" type="ORF">B7P43_G12223</name>
</gene>
<dbReference type="PRINTS" id="PR00368">
    <property type="entry name" value="FADPNR"/>
</dbReference>
<protein>
    <recommendedName>
        <fullName evidence="6">FAD/NAD(P)-binding domain-containing protein</fullName>
    </recommendedName>
</protein>
<sequence length="217" mass="23761">MFLLYSRKIDYYNGHGQFVDLHTVKVVVKTGKEHTLTASHFVIAVGGRPRYPDIPGALEYGITSDDIFSLENSPGRTLVIGAGYIGLECAGFLNGLGYDATVMVRSVPLRGFDQQMAGIITDEMMSKGVNFLMKCIPLSVEKKNDGKLLVSWTNITDQSTHSDVFDTVLFAVGRRALTKELCVESAGVKTVPESGKIFAENEQTNVKHIYAVGDVLH</sequence>
<keyword evidence="8" id="KW-1185">Reference proteome</keyword>
<keyword evidence="4" id="KW-1015">Disulfide bond</keyword>
<dbReference type="Pfam" id="PF07992">
    <property type="entry name" value="Pyr_redox_2"/>
    <property type="match status" value="1"/>
</dbReference>
<dbReference type="AlphaFoldDB" id="A0A2J7PD10"/>
<dbReference type="InterPro" id="IPR046952">
    <property type="entry name" value="GSHR/TRXR-like"/>
</dbReference>
<feature type="domain" description="FAD/NAD(P)-binding" evidence="6">
    <location>
        <begin position="4"/>
        <end position="216"/>
    </location>
</feature>
<evidence type="ECO:0000256" key="5">
    <source>
        <dbReference type="ARBA" id="ARBA00023284"/>
    </source>
</evidence>
<evidence type="ECO:0000256" key="3">
    <source>
        <dbReference type="ARBA" id="ARBA00023002"/>
    </source>
</evidence>
<reference evidence="7 8" key="1">
    <citation type="submission" date="2017-12" db="EMBL/GenBank/DDBJ databases">
        <title>Hemimetabolous genomes reveal molecular basis of termite eusociality.</title>
        <authorList>
            <person name="Harrison M.C."/>
            <person name="Jongepier E."/>
            <person name="Robertson H.M."/>
            <person name="Arning N."/>
            <person name="Bitard-Feildel T."/>
            <person name="Chao H."/>
            <person name="Childers C.P."/>
            <person name="Dinh H."/>
            <person name="Doddapaneni H."/>
            <person name="Dugan S."/>
            <person name="Gowin J."/>
            <person name="Greiner C."/>
            <person name="Han Y."/>
            <person name="Hu H."/>
            <person name="Hughes D.S.T."/>
            <person name="Huylmans A.-K."/>
            <person name="Kemena C."/>
            <person name="Kremer L.P.M."/>
            <person name="Lee S.L."/>
            <person name="Lopez-Ezquerra A."/>
            <person name="Mallet L."/>
            <person name="Monroy-Kuhn J.M."/>
            <person name="Moser A."/>
            <person name="Murali S.C."/>
            <person name="Muzny D.M."/>
            <person name="Otani S."/>
            <person name="Piulachs M.-D."/>
            <person name="Poelchau M."/>
            <person name="Qu J."/>
            <person name="Schaub F."/>
            <person name="Wada-Katsumata A."/>
            <person name="Worley K.C."/>
            <person name="Xie Q."/>
            <person name="Ylla G."/>
            <person name="Poulsen M."/>
            <person name="Gibbs R.A."/>
            <person name="Schal C."/>
            <person name="Richards S."/>
            <person name="Belles X."/>
            <person name="Korb J."/>
            <person name="Bornberg-Bauer E."/>
        </authorList>
    </citation>
    <scope>NUCLEOTIDE SEQUENCE [LARGE SCALE GENOMIC DNA]</scope>
    <source>
        <tissue evidence="7">Whole body</tissue>
    </source>
</reference>
<dbReference type="GO" id="GO:0045454">
    <property type="term" value="P:cell redox homeostasis"/>
    <property type="evidence" value="ECO:0007669"/>
    <property type="project" value="InterPro"/>
</dbReference>
<dbReference type="Gene3D" id="3.50.50.60">
    <property type="entry name" value="FAD/NAD(P)-binding domain"/>
    <property type="match status" value="2"/>
</dbReference>
<feature type="non-terminal residue" evidence="7">
    <location>
        <position position="217"/>
    </location>
</feature>
<accession>A0A2J7PD10</accession>
<dbReference type="PANTHER" id="PTHR42737">
    <property type="entry name" value="GLUTATHIONE REDUCTASE"/>
    <property type="match status" value="1"/>
</dbReference>
<dbReference type="GO" id="GO:0006749">
    <property type="term" value="P:glutathione metabolic process"/>
    <property type="evidence" value="ECO:0007669"/>
    <property type="project" value="TreeGrafter"/>
</dbReference>
<evidence type="ECO:0000256" key="4">
    <source>
        <dbReference type="ARBA" id="ARBA00023157"/>
    </source>
</evidence>
<comment type="similarity">
    <text evidence="2">Belongs to the class-I pyridine nucleotide-disulfide oxidoreductase family.</text>
</comment>
<dbReference type="GO" id="GO:0004362">
    <property type="term" value="F:glutathione-disulfide reductase (NADPH) activity"/>
    <property type="evidence" value="ECO:0007669"/>
    <property type="project" value="TreeGrafter"/>
</dbReference>
<evidence type="ECO:0000313" key="7">
    <source>
        <dbReference type="EMBL" id="PNF14224.1"/>
    </source>
</evidence>
<dbReference type="PANTHER" id="PTHR42737:SF7">
    <property type="entry name" value="THIOREDOXIN-DISULFIDE REDUCTASE"/>
    <property type="match status" value="1"/>
</dbReference>
<comment type="cofactor">
    <cofactor evidence="1">
        <name>FAD</name>
        <dbReference type="ChEBI" id="CHEBI:57692"/>
    </cofactor>
</comment>
<dbReference type="GO" id="GO:0050660">
    <property type="term" value="F:flavin adenine dinucleotide binding"/>
    <property type="evidence" value="ECO:0007669"/>
    <property type="project" value="InterPro"/>
</dbReference>
<proteinExistence type="inferred from homology"/>
<dbReference type="OrthoDB" id="5956163at2759"/>
<dbReference type="FunFam" id="3.50.50.60:FF:000012">
    <property type="entry name" value="Thioredoxin reductase 1, cytoplasmic"/>
    <property type="match status" value="1"/>
</dbReference>
<evidence type="ECO:0000313" key="8">
    <source>
        <dbReference type="Proteomes" id="UP000235965"/>
    </source>
</evidence>
<dbReference type="GO" id="GO:0005829">
    <property type="term" value="C:cytosol"/>
    <property type="evidence" value="ECO:0007669"/>
    <property type="project" value="TreeGrafter"/>
</dbReference>
<organism evidence="7 8">
    <name type="scientific">Cryptotermes secundus</name>
    <dbReference type="NCBI Taxonomy" id="105785"/>
    <lineage>
        <taxon>Eukaryota</taxon>
        <taxon>Metazoa</taxon>
        <taxon>Ecdysozoa</taxon>
        <taxon>Arthropoda</taxon>
        <taxon>Hexapoda</taxon>
        <taxon>Insecta</taxon>
        <taxon>Pterygota</taxon>
        <taxon>Neoptera</taxon>
        <taxon>Polyneoptera</taxon>
        <taxon>Dictyoptera</taxon>
        <taxon>Blattodea</taxon>
        <taxon>Blattoidea</taxon>
        <taxon>Termitoidae</taxon>
        <taxon>Kalotermitidae</taxon>
        <taxon>Cryptotermitinae</taxon>
        <taxon>Cryptotermes</taxon>
    </lineage>
</organism>
<keyword evidence="3" id="KW-0560">Oxidoreductase</keyword>
<evidence type="ECO:0000256" key="1">
    <source>
        <dbReference type="ARBA" id="ARBA00001974"/>
    </source>
</evidence>
<dbReference type="EMBL" id="NEVH01026394">
    <property type="protein sequence ID" value="PNF14224.1"/>
    <property type="molecule type" value="Genomic_DNA"/>
</dbReference>
<evidence type="ECO:0000256" key="2">
    <source>
        <dbReference type="ARBA" id="ARBA00007532"/>
    </source>
</evidence>
<dbReference type="InterPro" id="IPR036188">
    <property type="entry name" value="FAD/NAD-bd_sf"/>
</dbReference>
<comment type="caution">
    <text evidence="7">The sequence shown here is derived from an EMBL/GenBank/DDBJ whole genome shotgun (WGS) entry which is preliminary data.</text>
</comment>
<dbReference type="GO" id="GO:0034599">
    <property type="term" value="P:cellular response to oxidative stress"/>
    <property type="evidence" value="ECO:0007669"/>
    <property type="project" value="TreeGrafter"/>
</dbReference>
<evidence type="ECO:0000259" key="6">
    <source>
        <dbReference type="Pfam" id="PF07992"/>
    </source>
</evidence>